<dbReference type="EMBL" id="RBSP01000449">
    <property type="protein sequence ID" value="RMS47436.1"/>
    <property type="molecule type" value="Genomic_DNA"/>
</dbReference>
<feature type="transmembrane region" description="Helical" evidence="1">
    <location>
        <begin position="408"/>
        <end position="426"/>
    </location>
</feature>
<evidence type="ECO:0000313" key="3">
    <source>
        <dbReference type="EMBL" id="RMS47436.1"/>
    </source>
</evidence>
<dbReference type="AlphaFoldDB" id="A0A658K9H6"/>
<evidence type="ECO:0000259" key="2">
    <source>
        <dbReference type="Pfam" id="PF07916"/>
    </source>
</evidence>
<feature type="transmembrane region" description="Helical" evidence="1">
    <location>
        <begin position="467"/>
        <end position="490"/>
    </location>
</feature>
<dbReference type="Pfam" id="PF07916">
    <property type="entry name" value="TraG_N"/>
    <property type="match status" value="1"/>
</dbReference>
<evidence type="ECO:0000256" key="1">
    <source>
        <dbReference type="SAM" id="Phobius"/>
    </source>
</evidence>
<keyword evidence="1" id="KW-0472">Membrane</keyword>
<accession>A0A658K9H6</accession>
<name>A0A658K9H6_PSEA0</name>
<dbReference type="Proteomes" id="UP000270873">
    <property type="component" value="Unassembled WGS sequence"/>
</dbReference>
<organism evidence="3 4">
    <name type="scientific">Pseudomonas amygdali pv. photiniae</name>
    <dbReference type="NCBI Taxonomy" id="251724"/>
    <lineage>
        <taxon>Bacteria</taxon>
        <taxon>Pseudomonadati</taxon>
        <taxon>Pseudomonadota</taxon>
        <taxon>Gammaproteobacteria</taxon>
        <taxon>Pseudomonadales</taxon>
        <taxon>Pseudomonadaceae</taxon>
        <taxon>Pseudomonas</taxon>
        <taxon>Pseudomonas amygdali</taxon>
    </lineage>
</organism>
<keyword evidence="1" id="KW-1133">Transmembrane helix</keyword>
<feature type="domain" description="TraG N-terminal Proteobacteria" evidence="2">
    <location>
        <begin position="26"/>
        <end position="507"/>
    </location>
</feature>
<feature type="transmembrane region" description="Helical" evidence="1">
    <location>
        <begin position="87"/>
        <end position="106"/>
    </location>
</feature>
<dbReference type="InterPro" id="IPR012931">
    <property type="entry name" value="TraG_N_Proteobacteria"/>
</dbReference>
<evidence type="ECO:0000313" key="4">
    <source>
        <dbReference type="Proteomes" id="UP000270873"/>
    </source>
</evidence>
<proteinExistence type="predicted"/>
<keyword evidence="1" id="KW-0812">Transmembrane</keyword>
<gene>
    <name evidence="3" type="ORF">ALP66_05223</name>
</gene>
<reference evidence="3 4" key="1">
    <citation type="submission" date="2018-08" db="EMBL/GenBank/DDBJ databases">
        <title>Recombination of ecologically and evolutionarily significant loci maintains genetic cohesion in the Pseudomonas syringae species complex.</title>
        <authorList>
            <person name="Dillon M."/>
            <person name="Thakur S."/>
            <person name="Almeida R.N.D."/>
            <person name="Weir B.S."/>
            <person name="Guttman D.S."/>
        </authorList>
    </citation>
    <scope>NUCLEOTIDE SEQUENCE [LARGE SCALE GENOMIC DNA]</scope>
    <source>
        <strain evidence="3 4">ICMP 7847</strain>
    </source>
</reference>
<protein>
    <recommendedName>
        <fullName evidence="2">TraG N-terminal Proteobacteria domain-containing protein</fullName>
    </recommendedName>
</protein>
<feature type="transmembrane region" description="Helical" evidence="1">
    <location>
        <begin position="379"/>
        <end position="402"/>
    </location>
</feature>
<comment type="caution">
    <text evidence="3">The sequence shown here is derived from an EMBL/GenBank/DDBJ whole genome shotgun (WGS) entry which is preliminary data.</text>
</comment>
<sequence length="530" mass="57760">MDGATACRPTRGSQYTMMLHTNDYLEYYLTLVGWIINSGVWNMIEDSGLVAAPFAAIIISEWLKARAEGADEGNKGVLSLARVENRFYTAILVIIFCCMPLVTVSIDTLQFDRSRSEQCQYSVPNPADTGWNTSFSTLNGKSAVVPVWWLFVHAMSKAATAASIAAIPCGVDLQQVRMDVNRARINDPLLAQEVADFTNDCYALARSRLFMTQPTLTNEQLNDVNWIGSRFFLQTPGYYDDGFSGFRSHSPRTRWPYDATRDAGLPQTTGGGGFPTCTQWWSAASIGLRARLLEQVSPDLLSKLAQWAKFMTPNEVNDSVIRDLVSPRKQKLTQGQVYTDYGGQVGGSVANDVTRLTATVGQAAGALMMYPAMDSVRQAAPMAMAFLKMALIICIPFVLVVGMFDLKVVMTITFAAFALIFVDFWFQLARWVDSTILDALYGNGIGSNVPHSNFDPVFGASNAQGDLLLDFVIGAMFIVLPSFWVLALGWGGATIGGLMQGLTDGTRDAKSAGGGGANIIMSEVKGNMKK</sequence>